<dbReference type="Proteomes" id="UP000318384">
    <property type="component" value="Chromosome"/>
</dbReference>
<sequence length="218" mass="23130">MTNESTGPQIYVTDRESKQYVAVLHENALYLLEDVSKKVAQTAIKSISDGGPVVDALGDKAIIIPVDSVTKMTTAQHDDFVKVWYSKDGAEKKHVVAMESHDEQIALMRSMASAIPSAKESEEPIPVIQAIIGPGLTSLGIIGGTILFFVLANDVASGNEIDTSGRRGGLKLIIAKVLGALGPTGVIAIGVLALAGSLYWVYKRVQSPPIRTTIECSA</sequence>
<feature type="transmembrane region" description="Helical" evidence="1">
    <location>
        <begin position="172"/>
        <end position="202"/>
    </location>
</feature>
<accession>A0A517X2Y2</accession>
<dbReference type="EMBL" id="CP037422">
    <property type="protein sequence ID" value="QDU11860.1"/>
    <property type="molecule type" value="Genomic_DNA"/>
</dbReference>
<proteinExistence type="predicted"/>
<keyword evidence="1" id="KW-0472">Membrane</keyword>
<evidence type="ECO:0000313" key="3">
    <source>
        <dbReference type="Proteomes" id="UP000318384"/>
    </source>
</evidence>
<reference evidence="2 3" key="1">
    <citation type="submission" date="2019-03" db="EMBL/GenBank/DDBJ databases">
        <title>Deep-cultivation of Planctomycetes and their phenomic and genomic characterization uncovers novel biology.</title>
        <authorList>
            <person name="Wiegand S."/>
            <person name="Jogler M."/>
            <person name="Boedeker C."/>
            <person name="Pinto D."/>
            <person name="Vollmers J."/>
            <person name="Rivas-Marin E."/>
            <person name="Kohn T."/>
            <person name="Peeters S.H."/>
            <person name="Heuer A."/>
            <person name="Rast P."/>
            <person name="Oberbeckmann S."/>
            <person name="Bunk B."/>
            <person name="Jeske O."/>
            <person name="Meyerdierks A."/>
            <person name="Storesund J.E."/>
            <person name="Kallscheuer N."/>
            <person name="Luecker S."/>
            <person name="Lage O.M."/>
            <person name="Pohl T."/>
            <person name="Merkel B.J."/>
            <person name="Hornburger P."/>
            <person name="Mueller R.-W."/>
            <person name="Bruemmer F."/>
            <person name="Labrenz M."/>
            <person name="Spormann A.M."/>
            <person name="Op den Camp H."/>
            <person name="Overmann J."/>
            <person name="Amann R."/>
            <person name="Jetten M.S.M."/>
            <person name="Mascher T."/>
            <person name="Medema M.H."/>
            <person name="Devos D.P."/>
            <person name="Kaster A.-K."/>
            <person name="Ovreas L."/>
            <person name="Rohde M."/>
            <person name="Galperin M.Y."/>
            <person name="Jogler C."/>
        </authorList>
    </citation>
    <scope>NUCLEOTIDE SEQUENCE [LARGE SCALE GENOMIC DNA]</scope>
    <source>
        <strain evidence="2 3">V202</strain>
    </source>
</reference>
<gene>
    <name evidence="2" type="ORF">V202x_52850</name>
</gene>
<dbReference type="RefSeq" id="WP_145179609.1">
    <property type="nucleotide sequence ID" value="NZ_CP037422.1"/>
</dbReference>
<feature type="transmembrane region" description="Helical" evidence="1">
    <location>
        <begin position="127"/>
        <end position="152"/>
    </location>
</feature>
<organism evidence="2 3">
    <name type="scientific">Gimesia aquarii</name>
    <dbReference type="NCBI Taxonomy" id="2527964"/>
    <lineage>
        <taxon>Bacteria</taxon>
        <taxon>Pseudomonadati</taxon>
        <taxon>Planctomycetota</taxon>
        <taxon>Planctomycetia</taxon>
        <taxon>Planctomycetales</taxon>
        <taxon>Planctomycetaceae</taxon>
        <taxon>Gimesia</taxon>
    </lineage>
</organism>
<evidence type="ECO:0000256" key="1">
    <source>
        <dbReference type="SAM" id="Phobius"/>
    </source>
</evidence>
<protein>
    <submittedName>
        <fullName evidence="2">Uncharacterized protein</fullName>
    </submittedName>
</protein>
<evidence type="ECO:0000313" key="2">
    <source>
        <dbReference type="EMBL" id="QDU11860.1"/>
    </source>
</evidence>
<keyword evidence="1" id="KW-1133">Transmembrane helix</keyword>
<keyword evidence="1" id="KW-0812">Transmembrane</keyword>
<keyword evidence="3" id="KW-1185">Reference proteome</keyword>
<name>A0A517X2Y2_9PLAN</name>
<dbReference type="AlphaFoldDB" id="A0A517X2Y2"/>